<keyword evidence="2" id="KW-1003">Cell membrane</keyword>
<protein>
    <submittedName>
        <fullName evidence="8">Uncharacterized membrane protein YgaE, UPF0421/DUF939 family</fullName>
    </submittedName>
</protein>
<evidence type="ECO:0000259" key="7">
    <source>
        <dbReference type="Pfam" id="PF11728"/>
    </source>
</evidence>
<evidence type="ECO:0000256" key="2">
    <source>
        <dbReference type="ARBA" id="ARBA00022475"/>
    </source>
</evidence>
<dbReference type="InterPro" id="IPR038323">
    <property type="entry name" value="ArAE_1_C_sf"/>
</dbReference>
<evidence type="ECO:0000313" key="9">
    <source>
        <dbReference type="Proteomes" id="UP000198660"/>
    </source>
</evidence>
<evidence type="ECO:0000256" key="3">
    <source>
        <dbReference type="ARBA" id="ARBA00022692"/>
    </source>
</evidence>
<dbReference type="Pfam" id="PF11728">
    <property type="entry name" value="ArAE_1_C"/>
    <property type="match status" value="1"/>
</dbReference>
<dbReference type="PANTHER" id="PTHR40064">
    <property type="entry name" value="MEMBRANE PROTEIN-RELATED"/>
    <property type="match status" value="1"/>
</dbReference>
<keyword evidence="4 6" id="KW-1133">Transmembrane helix</keyword>
<evidence type="ECO:0000313" key="8">
    <source>
        <dbReference type="EMBL" id="SFS86698.1"/>
    </source>
</evidence>
<feature type="transmembrane region" description="Helical" evidence="6">
    <location>
        <begin position="121"/>
        <end position="143"/>
    </location>
</feature>
<dbReference type="Proteomes" id="UP000198660">
    <property type="component" value="Unassembled WGS sequence"/>
</dbReference>
<gene>
    <name evidence="8" type="ORF">SAMN05444972_109154</name>
</gene>
<name>A0A1I6TC49_9BACL</name>
<reference evidence="9" key="1">
    <citation type="submission" date="2016-10" db="EMBL/GenBank/DDBJ databases">
        <authorList>
            <person name="Varghese N."/>
            <person name="Submissions S."/>
        </authorList>
    </citation>
    <scope>NUCLEOTIDE SEQUENCE [LARGE SCALE GENOMIC DNA]</scope>
    <source>
        <strain evidence="9">DSM 45789</strain>
    </source>
</reference>
<feature type="domain" description="Putative aromatic acid exporter C-terminal" evidence="7">
    <location>
        <begin position="147"/>
        <end position="311"/>
    </location>
</feature>
<dbReference type="InterPro" id="IPR021062">
    <property type="entry name" value="ArAE_1_C"/>
</dbReference>
<feature type="transmembrane region" description="Helical" evidence="6">
    <location>
        <begin position="20"/>
        <end position="42"/>
    </location>
</feature>
<evidence type="ECO:0000256" key="6">
    <source>
        <dbReference type="SAM" id="Phobius"/>
    </source>
</evidence>
<proteinExistence type="predicted"/>
<evidence type="ECO:0000256" key="1">
    <source>
        <dbReference type="ARBA" id="ARBA00004651"/>
    </source>
</evidence>
<keyword evidence="3 6" id="KW-0812">Transmembrane</keyword>
<dbReference type="Pfam" id="PF06081">
    <property type="entry name" value="ArAE_1"/>
    <property type="match status" value="1"/>
</dbReference>
<organism evidence="8 9">
    <name type="scientific">Marininema halotolerans</name>
    <dbReference type="NCBI Taxonomy" id="1155944"/>
    <lineage>
        <taxon>Bacteria</taxon>
        <taxon>Bacillati</taxon>
        <taxon>Bacillota</taxon>
        <taxon>Bacilli</taxon>
        <taxon>Bacillales</taxon>
        <taxon>Thermoactinomycetaceae</taxon>
        <taxon>Marininema</taxon>
    </lineage>
</organism>
<accession>A0A1I6TC49</accession>
<dbReference type="RefSeq" id="WP_245838794.1">
    <property type="nucleotide sequence ID" value="NZ_FPAA01000009.1"/>
</dbReference>
<feature type="transmembrane region" description="Helical" evidence="6">
    <location>
        <begin position="54"/>
        <end position="77"/>
    </location>
</feature>
<dbReference type="AlphaFoldDB" id="A0A1I6TC49"/>
<evidence type="ECO:0000256" key="5">
    <source>
        <dbReference type="ARBA" id="ARBA00023136"/>
    </source>
</evidence>
<keyword evidence="5 6" id="KW-0472">Membrane</keyword>
<evidence type="ECO:0000256" key="4">
    <source>
        <dbReference type="ARBA" id="ARBA00022989"/>
    </source>
</evidence>
<dbReference type="InterPro" id="IPR010343">
    <property type="entry name" value="ArAE_1"/>
</dbReference>
<sequence length="323" mass="36997">MKIGIGYRTLKTALGATLAIATAQFFDLQFYASAGILTILCVKESRKRSLVNAWERMLSCVLGLGIAALLFTIIGYYPITVGIVILTMIPLLLQLKAEEGLVTSVVVILHLYTLEKITPSIIFNEILIVIIGIGFALIMNLYMPNNEKTLVSYRNQIEANFQLIFKEFSRFLREGDMNWDGREITETSQLLVTARRLAMTEVENRLQLDEDFYVRYFHMRQKQFAVIERVMGIISRLDRTCTQGQTIAQFLDELGDAIHPGNTAPHYLKELEAMREQFRDSPLPTSRREFETRAALYQFVHEIRQYLIIKKNLTPPTSPTKSF</sequence>
<comment type="subcellular location">
    <subcellularLocation>
        <location evidence="1">Cell membrane</location>
        <topology evidence="1">Multi-pass membrane protein</topology>
    </subcellularLocation>
</comment>
<keyword evidence="9" id="KW-1185">Reference proteome</keyword>
<dbReference type="InterPro" id="IPR052984">
    <property type="entry name" value="UPF0421"/>
</dbReference>
<dbReference type="GO" id="GO:0005886">
    <property type="term" value="C:plasma membrane"/>
    <property type="evidence" value="ECO:0007669"/>
    <property type="project" value="UniProtKB-SubCell"/>
</dbReference>
<dbReference type="PANTHER" id="PTHR40064:SF1">
    <property type="entry name" value="MEMBRANE PROTEIN"/>
    <property type="match status" value="1"/>
</dbReference>
<dbReference type="EMBL" id="FPAA01000009">
    <property type="protein sequence ID" value="SFS86698.1"/>
    <property type="molecule type" value="Genomic_DNA"/>
</dbReference>
<dbReference type="Gene3D" id="1.20.120.940">
    <property type="entry name" value="Putative aromatic acid exporter, C-terminal domain"/>
    <property type="match status" value="1"/>
</dbReference>